<dbReference type="AlphaFoldDB" id="A0A2S3WI95"/>
<organism evidence="2 3">
    <name type="scientific">Pseudomonas putida</name>
    <name type="common">Arthrobacter siderocapsulatus</name>
    <dbReference type="NCBI Taxonomy" id="303"/>
    <lineage>
        <taxon>Bacteria</taxon>
        <taxon>Pseudomonadati</taxon>
        <taxon>Pseudomonadota</taxon>
        <taxon>Gammaproteobacteria</taxon>
        <taxon>Pseudomonadales</taxon>
        <taxon>Pseudomonadaceae</taxon>
        <taxon>Pseudomonas</taxon>
    </lineage>
</organism>
<name>A0A2S3WI95_PSEPU</name>
<reference evidence="2 3" key="2">
    <citation type="submission" date="2018-03" db="EMBL/GenBank/DDBJ databases">
        <title>Draft genome of Pseudomonas putida strain KT-27.</title>
        <authorList>
            <person name="Yoshizawa S."/>
            <person name="Khan N.H."/>
            <person name="Nishimura M."/>
            <person name="Chiura H.X."/>
            <person name="Ogura Y."/>
            <person name="Hayashi T."/>
            <person name="Kogure K."/>
        </authorList>
    </citation>
    <scope>NUCLEOTIDE SEQUENCE [LARGE SCALE GENOMIC DNA]</scope>
    <source>
        <strain evidence="2 3">KT-27</strain>
    </source>
</reference>
<protein>
    <recommendedName>
        <fullName evidence="4">Secreted protein</fullName>
    </recommendedName>
</protein>
<dbReference type="RefSeq" id="WP_103438457.1">
    <property type="nucleotide sequence ID" value="NZ_MIND01000018.1"/>
</dbReference>
<dbReference type="EMBL" id="MIND01000018">
    <property type="protein sequence ID" value="POF90609.1"/>
    <property type="molecule type" value="Genomic_DNA"/>
</dbReference>
<keyword evidence="1" id="KW-0732">Signal</keyword>
<evidence type="ECO:0000256" key="1">
    <source>
        <dbReference type="SAM" id="SignalP"/>
    </source>
</evidence>
<feature type="chain" id="PRO_5015534334" description="Secreted protein" evidence="1">
    <location>
        <begin position="24"/>
        <end position="75"/>
    </location>
</feature>
<sequence>MKLEIARTLFLVSSLAVTTVAFAAWEQPRPTVFSKSDLLSQCPPPRNVKAQVTVQPDQDLLLLLFGLRQGVRPFG</sequence>
<reference evidence="2 3" key="1">
    <citation type="submission" date="2016-08" db="EMBL/GenBank/DDBJ databases">
        <authorList>
            <person name="Seilhamer J.J."/>
        </authorList>
    </citation>
    <scope>NUCLEOTIDE SEQUENCE [LARGE SCALE GENOMIC DNA]</scope>
    <source>
        <strain evidence="2 3">KT-27</strain>
    </source>
</reference>
<feature type="signal peptide" evidence="1">
    <location>
        <begin position="1"/>
        <end position="23"/>
    </location>
</feature>
<comment type="caution">
    <text evidence="2">The sequence shown here is derived from an EMBL/GenBank/DDBJ whole genome shotgun (WGS) entry which is preliminary data.</text>
</comment>
<dbReference type="Proteomes" id="UP000237194">
    <property type="component" value="Unassembled WGS sequence"/>
</dbReference>
<gene>
    <name evidence="2" type="ORF">BGP80_22740</name>
</gene>
<evidence type="ECO:0000313" key="2">
    <source>
        <dbReference type="EMBL" id="POF90609.1"/>
    </source>
</evidence>
<accession>A0A2S3WI95</accession>
<evidence type="ECO:0000313" key="3">
    <source>
        <dbReference type="Proteomes" id="UP000237194"/>
    </source>
</evidence>
<proteinExistence type="predicted"/>
<evidence type="ECO:0008006" key="4">
    <source>
        <dbReference type="Google" id="ProtNLM"/>
    </source>
</evidence>